<protein>
    <submittedName>
        <fullName evidence="1">Uncharacterized protein</fullName>
    </submittedName>
</protein>
<evidence type="ECO:0000313" key="2">
    <source>
        <dbReference type="Proteomes" id="UP000053557"/>
    </source>
</evidence>
<dbReference type="OrthoDB" id="2997615at2"/>
<name>A0A101XTG4_9BACL</name>
<sequence length="150" mass="15425">MPSNLITTFFAICVSFSVLVILVLAPSLVGMKMQMDGIAADAARVYAITGSMSDAQNELSADLSAMNLPTTYNGQTLITVSAVPSGSGQTGVSATSTPTSANASLSVNYHAPIPFDRALTLFGGSALPMTTPMTAVATQWNEVQYTGVGP</sequence>
<gene>
    <name evidence="1" type="ORF">ATW55_11810</name>
</gene>
<reference evidence="1 2" key="1">
    <citation type="submission" date="2015-12" db="EMBL/GenBank/DDBJ databases">
        <title>Draft genome sequence of Acidibacillus ferrooxidans ITV001, isolated from a chalcopyrite acid mine drainage site in Brazil.</title>
        <authorList>
            <person name="Dall'Agnol H."/>
            <person name="Nancucheo I."/>
            <person name="Johnson B."/>
            <person name="Oliveira R."/>
            <person name="Leite L."/>
            <person name="Pylro V."/>
            <person name="Nunes G.L."/>
            <person name="Tzotzos G."/>
            <person name="Fernandes G.R."/>
            <person name="Dutra J."/>
            <person name="Orellana S.C."/>
            <person name="Oliveira G."/>
        </authorList>
    </citation>
    <scope>NUCLEOTIDE SEQUENCE [LARGE SCALE GENOMIC DNA]</scope>
    <source>
        <strain evidence="2">ITV01</strain>
    </source>
</reference>
<keyword evidence="2" id="KW-1185">Reference proteome</keyword>
<organism evidence="1 2">
    <name type="scientific">Ferroacidibacillus organovorans</name>
    <dbReference type="NCBI Taxonomy" id="1765683"/>
    <lineage>
        <taxon>Bacteria</taxon>
        <taxon>Bacillati</taxon>
        <taxon>Bacillota</taxon>
        <taxon>Bacilli</taxon>
        <taxon>Bacillales</taxon>
        <taxon>Alicyclobacillaceae</taxon>
        <taxon>Ferroacidibacillus</taxon>
    </lineage>
</organism>
<dbReference type="STRING" id="1765683.B2M26_03205"/>
<proteinExistence type="predicted"/>
<accession>A0A101XTG4</accession>
<dbReference type="RefSeq" id="WP_067711250.1">
    <property type="nucleotide sequence ID" value="NZ_LPVJ01000003.1"/>
</dbReference>
<evidence type="ECO:0000313" key="1">
    <source>
        <dbReference type="EMBL" id="KUO97269.1"/>
    </source>
</evidence>
<comment type="caution">
    <text evidence="1">The sequence shown here is derived from an EMBL/GenBank/DDBJ whole genome shotgun (WGS) entry which is preliminary data.</text>
</comment>
<dbReference type="Proteomes" id="UP000053557">
    <property type="component" value="Unassembled WGS sequence"/>
</dbReference>
<dbReference type="AlphaFoldDB" id="A0A101XTG4"/>
<dbReference type="EMBL" id="LPVJ01000003">
    <property type="protein sequence ID" value="KUO97269.1"/>
    <property type="molecule type" value="Genomic_DNA"/>
</dbReference>